<feature type="non-terminal residue" evidence="1">
    <location>
        <position position="1"/>
    </location>
</feature>
<reference evidence="2" key="1">
    <citation type="journal article" date="2023" name="Mol. Phylogenet. Evol.">
        <title>Genome-scale phylogeny and comparative genomics of the fungal order Sordariales.</title>
        <authorList>
            <person name="Hensen N."/>
            <person name="Bonometti L."/>
            <person name="Westerberg I."/>
            <person name="Brannstrom I.O."/>
            <person name="Guillou S."/>
            <person name="Cros-Aarteil S."/>
            <person name="Calhoun S."/>
            <person name="Haridas S."/>
            <person name="Kuo A."/>
            <person name="Mondo S."/>
            <person name="Pangilinan J."/>
            <person name="Riley R."/>
            <person name="LaButti K."/>
            <person name="Andreopoulos B."/>
            <person name="Lipzen A."/>
            <person name="Chen C."/>
            <person name="Yan M."/>
            <person name="Daum C."/>
            <person name="Ng V."/>
            <person name="Clum A."/>
            <person name="Steindorff A."/>
            <person name="Ohm R.A."/>
            <person name="Martin F."/>
            <person name="Silar P."/>
            <person name="Natvig D.O."/>
            <person name="Lalanne C."/>
            <person name="Gautier V."/>
            <person name="Ament-Velasquez S.L."/>
            <person name="Kruys A."/>
            <person name="Hutchinson M.I."/>
            <person name="Powell A.J."/>
            <person name="Barry K."/>
            <person name="Miller A.N."/>
            <person name="Grigoriev I.V."/>
            <person name="Debuchy R."/>
            <person name="Gladieux P."/>
            <person name="Hiltunen Thoren M."/>
            <person name="Johannesson H."/>
        </authorList>
    </citation>
    <scope>NUCLEOTIDE SEQUENCE [LARGE SCALE GENOMIC DNA]</scope>
    <source>
        <strain evidence="2">CBS 340.73</strain>
    </source>
</reference>
<accession>A0AAN6MUH2</accession>
<dbReference type="Proteomes" id="UP001303473">
    <property type="component" value="Unassembled WGS sequence"/>
</dbReference>
<name>A0AAN6MUH2_9PEZI</name>
<protein>
    <submittedName>
        <fullName evidence="1">Uncharacterized protein</fullName>
    </submittedName>
</protein>
<organism evidence="1 2">
    <name type="scientific">Diplogelasinospora grovesii</name>
    <dbReference type="NCBI Taxonomy" id="303347"/>
    <lineage>
        <taxon>Eukaryota</taxon>
        <taxon>Fungi</taxon>
        <taxon>Dikarya</taxon>
        <taxon>Ascomycota</taxon>
        <taxon>Pezizomycotina</taxon>
        <taxon>Sordariomycetes</taxon>
        <taxon>Sordariomycetidae</taxon>
        <taxon>Sordariales</taxon>
        <taxon>Diplogelasinosporaceae</taxon>
        <taxon>Diplogelasinospora</taxon>
    </lineage>
</organism>
<keyword evidence="2" id="KW-1185">Reference proteome</keyword>
<comment type="caution">
    <text evidence="1">The sequence shown here is derived from an EMBL/GenBank/DDBJ whole genome shotgun (WGS) entry which is preliminary data.</text>
</comment>
<proteinExistence type="predicted"/>
<evidence type="ECO:0000313" key="1">
    <source>
        <dbReference type="EMBL" id="KAK3933549.1"/>
    </source>
</evidence>
<gene>
    <name evidence="1" type="ORF">QBC46DRAFT_230563</name>
</gene>
<feature type="non-terminal residue" evidence="1">
    <location>
        <position position="86"/>
    </location>
</feature>
<evidence type="ECO:0000313" key="2">
    <source>
        <dbReference type="Proteomes" id="UP001303473"/>
    </source>
</evidence>
<dbReference type="EMBL" id="MU854140">
    <property type="protein sequence ID" value="KAK3933549.1"/>
    <property type="molecule type" value="Genomic_DNA"/>
</dbReference>
<dbReference type="AlphaFoldDB" id="A0AAN6MUH2"/>
<sequence length="86" mass="9678">AQARSAAQAVAPNLQTCTDSVVRAEDATSKYHTRKATIVYYDGLLQWFFTELVKFVSAVGNRLRKAQMAAMATQVKRRPWLSDEKD</sequence>